<protein>
    <submittedName>
        <fullName evidence="6">BlaI/MecI/CopY family transcriptional regulator</fullName>
    </submittedName>
</protein>
<evidence type="ECO:0000256" key="3">
    <source>
        <dbReference type="ARBA" id="ARBA00023125"/>
    </source>
</evidence>
<dbReference type="InterPro" id="IPR036388">
    <property type="entry name" value="WH-like_DNA-bd_sf"/>
</dbReference>
<keyword evidence="4" id="KW-0804">Transcription</keyword>
<proteinExistence type="inferred from homology"/>
<dbReference type="Gene3D" id="1.10.10.10">
    <property type="entry name" value="Winged helix-like DNA-binding domain superfamily/Winged helix DNA-binding domain"/>
    <property type="match status" value="1"/>
</dbReference>
<organism evidence="6 7">
    <name type="scientific">Peterkaempfera bronchialis</name>
    <dbReference type="NCBI Taxonomy" id="2126346"/>
    <lineage>
        <taxon>Bacteria</taxon>
        <taxon>Bacillati</taxon>
        <taxon>Actinomycetota</taxon>
        <taxon>Actinomycetes</taxon>
        <taxon>Kitasatosporales</taxon>
        <taxon>Streptomycetaceae</taxon>
        <taxon>Peterkaempfera</taxon>
    </lineage>
</organism>
<dbReference type="GO" id="GO:0003677">
    <property type="term" value="F:DNA binding"/>
    <property type="evidence" value="ECO:0007669"/>
    <property type="project" value="UniProtKB-KW"/>
</dbReference>
<keyword evidence="2" id="KW-0805">Transcription regulation</keyword>
<evidence type="ECO:0000256" key="4">
    <source>
        <dbReference type="ARBA" id="ARBA00023163"/>
    </source>
</evidence>
<feature type="region of interest" description="Disordered" evidence="5">
    <location>
        <begin position="119"/>
        <end position="139"/>
    </location>
</feature>
<dbReference type="Pfam" id="PF03965">
    <property type="entry name" value="Penicillinase_R"/>
    <property type="match status" value="1"/>
</dbReference>
<evidence type="ECO:0000256" key="1">
    <source>
        <dbReference type="ARBA" id="ARBA00011046"/>
    </source>
</evidence>
<dbReference type="Proteomes" id="UP000249340">
    <property type="component" value="Chromosome"/>
</dbReference>
<evidence type="ECO:0000256" key="5">
    <source>
        <dbReference type="SAM" id="MobiDB-lite"/>
    </source>
</evidence>
<dbReference type="OrthoDB" id="9813987at2"/>
<dbReference type="RefSeq" id="WP_111495415.1">
    <property type="nucleotide sequence ID" value="NZ_CP031264.1"/>
</dbReference>
<dbReference type="AlphaFoldDB" id="A0A345T1V3"/>
<comment type="similarity">
    <text evidence="1">Belongs to the BlaI transcriptional regulatory family.</text>
</comment>
<name>A0A345T1V3_9ACTN</name>
<dbReference type="GO" id="GO:0045892">
    <property type="term" value="P:negative regulation of DNA-templated transcription"/>
    <property type="evidence" value="ECO:0007669"/>
    <property type="project" value="InterPro"/>
</dbReference>
<reference evidence="7" key="1">
    <citation type="submission" date="2018-07" db="EMBL/GenBank/DDBJ databases">
        <title>Streptacidiphilus bronchialis DSM 106435 chromosome.</title>
        <authorList>
            <person name="Batra D."/>
            <person name="Gulvik C.A."/>
        </authorList>
    </citation>
    <scope>NUCLEOTIDE SEQUENCE [LARGE SCALE GENOMIC DNA]</scope>
    <source>
        <strain evidence="7">DSM 106435</strain>
    </source>
</reference>
<sequence length="139" mass="14781">MPELPAPRRPPGELESEVLAALWAAGRPLTPQDVQQALGGGLARTTVATILGRLHEKGTVLRTRTGRAYAYTPAVQDTAGLAARRMRSELDREPDRSSVLARFVSDLSADDERLLRDLLGDTASGTPDAPGSPRPEGSA</sequence>
<evidence type="ECO:0000313" key="6">
    <source>
        <dbReference type="EMBL" id="AXI79958.1"/>
    </source>
</evidence>
<accession>A0A345T1V3</accession>
<dbReference type="InterPro" id="IPR005650">
    <property type="entry name" value="BlaI_family"/>
</dbReference>
<dbReference type="SUPFAM" id="SSF46785">
    <property type="entry name" value="Winged helix' DNA-binding domain"/>
    <property type="match status" value="1"/>
</dbReference>
<keyword evidence="3" id="KW-0238">DNA-binding</keyword>
<evidence type="ECO:0000313" key="7">
    <source>
        <dbReference type="Proteomes" id="UP000249340"/>
    </source>
</evidence>
<dbReference type="KEGG" id="stri:C7M71_023715"/>
<evidence type="ECO:0000256" key="2">
    <source>
        <dbReference type="ARBA" id="ARBA00023015"/>
    </source>
</evidence>
<keyword evidence="7" id="KW-1185">Reference proteome</keyword>
<dbReference type="EMBL" id="CP031264">
    <property type="protein sequence ID" value="AXI79958.1"/>
    <property type="molecule type" value="Genomic_DNA"/>
</dbReference>
<dbReference type="InterPro" id="IPR036390">
    <property type="entry name" value="WH_DNA-bd_sf"/>
</dbReference>
<gene>
    <name evidence="6" type="ORF">C7M71_023715</name>
</gene>